<dbReference type="InterPro" id="IPR015915">
    <property type="entry name" value="Kelch-typ_b-propeller"/>
</dbReference>
<organism evidence="2 3">
    <name type="scientific">Rubinisphaera italica</name>
    <dbReference type="NCBI Taxonomy" id="2527969"/>
    <lineage>
        <taxon>Bacteria</taxon>
        <taxon>Pseudomonadati</taxon>
        <taxon>Planctomycetota</taxon>
        <taxon>Planctomycetia</taxon>
        <taxon>Planctomycetales</taxon>
        <taxon>Planctomycetaceae</taxon>
        <taxon>Rubinisphaera</taxon>
    </lineage>
</organism>
<comment type="caution">
    <text evidence="2">The sequence shown here is derived from an EMBL/GenBank/DDBJ whole genome shotgun (WGS) entry which is preliminary data.</text>
</comment>
<dbReference type="OrthoDB" id="232651at2"/>
<dbReference type="RefSeq" id="WP_146503895.1">
    <property type="nucleotide sequence ID" value="NZ_SJPG01000001.1"/>
</dbReference>
<accession>A0A5C5XIL5</accession>
<dbReference type="AlphaFoldDB" id="A0A5C5XIL5"/>
<evidence type="ECO:0000256" key="1">
    <source>
        <dbReference type="SAM" id="SignalP"/>
    </source>
</evidence>
<evidence type="ECO:0000313" key="2">
    <source>
        <dbReference type="EMBL" id="TWT61985.1"/>
    </source>
</evidence>
<dbReference type="InterPro" id="IPR052392">
    <property type="entry name" value="Kelch-BTB_domain-containing"/>
</dbReference>
<dbReference type="Pfam" id="PF24681">
    <property type="entry name" value="Kelch_KLHDC2_KLHL20_DRC7"/>
    <property type="match status" value="1"/>
</dbReference>
<dbReference type="SMART" id="SM00612">
    <property type="entry name" value="Kelch"/>
    <property type="match status" value="4"/>
</dbReference>
<sequence length="549" mass="60999" precursor="true">MIKKLLPLSLMTLTLFSHMSNSVQAHFPWLDVSERQTADQKLVCYFSESPTDDDPTLLKYVADAKVYRLQRKGDPILLERNDIEKEMSFAIEPDQAESIFILDHQLGVMNRGESSFLVKYYSETGPSLKSWAWKQAESMDKTLDFTVIPSLDENKLTVIVKHQGEPAVGAEVTFVHDLVELDRQETDKNGTATVDISKQSIHAVRVKFVEKQSGSLDEKSYDEIRHYSTLTFPAASYETLQVSTPYPEIPETVTSFGAAISGDVLYIYGGHTGGAHEYSNEGQANTLWALDLNTKSEWKALAKGPRLQGLAMVAHDGKLYRIGGFTAENAEGEDQDLWSQDSFSMFDPRTEKWTDLPALPEPRSSFDAAVLDGKIYVMGGWSMQGDAESTWHDTAWTFDLNDQAAVWTKLPTPPFRKRALSVAAYQGKIYAIGGMSSEGKPTTEVSIYDPKTSSWSAGPQLIGHSMTGFGTSSFAADGQLFVSTYDGTLQTLSKDGSQWNNLGNFENARFFHRMVPKNENKLLLVGGSSMSVGKFEEIDELDLNTLSKN</sequence>
<proteinExistence type="predicted"/>
<dbReference type="Proteomes" id="UP000316095">
    <property type="component" value="Unassembled WGS sequence"/>
</dbReference>
<gene>
    <name evidence="2" type="primary">nanM_1</name>
    <name evidence="2" type="ORF">Pan54_27240</name>
</gene>
<dbReference type="GO" id="GO:0016853">
    <property type="term" value="F:isomerase activity"/>
    <property type="evidence" value="ECO:0007669"/>
    <property type="project" value="UniProtKB-KW"/>
</dbReference>
<protein>
    <submittedName>
        <fullName evidence="2">N-acetylneuraminate epimerase</fullName>
        <ecNumber evidence="2">5.1.3.24</ecNumber>
    </submittedName>
</protein>
<keyword evidence="3" id="KW-1185">Reference proteome</keyword>
<reference evidence="2 3" key="1">
    <citation type="submission" date="2019-02" db="EMBL/GenBank/DDBJ databases">
        <title>Deep-cultivation of Planctomycetes and their phenomic and genomic characterization uncovers novel biology.</title>
        <authorList>
            <person name="Wiegand S."/>
            <person name="Jogler M."/>
            <person name="Boedeker C."/>
            <person name="Pinto D."/>
            <person name="Vollmers J."/>
            <person name="Rivas-Marin E."/>
            <person name="Kohn T."/>
            <person name="Peeters S.H."/>
            <person name="Heuer A."/>
            <person name="Rast P."/>
            <person name="Oberbeckmann S."/>
            <person name="Bunk B."/>
            <person name="Jeske O."/>
            <person name="Meyerdierks A."/>
            <person name="Storesund J.E."/>
            <person name="Kallscheuer N."/>
            <person name="Luecker S."/>
            <person name="Lage O.M."/>
            <person name="Pohl T."/>
            <person name="Merkel B.J."/>
            <person name="Hornburger P."/>
            <person name="Mueller R.-W."/>
            <person name="Bruemmer F."/>
            <person name="Labrenz M."/>
            <person name="Spormann A.M."/>
            <person name="Op Den Camp H."/>
            <person name="Overmann J."/>
            <person name="Amann R."/>
            <person name="Jetten M.S.M."/>
            <person name="Mascher T."/>
            <person name="Medema M.H."/>
            <person name="Devos D.P."/>
            <person name="Kaster A.-K."/>
            <person name="Ovreas L."/>
            <person name="Rohde M."/>
            <person name="Galperin M.Y."/>
            <person name="Jogler C."/>
        </authorList>
    </citation>
    <scope>NUCLEOTIDE SEQUENCE [LARGE SCALE GENOMIC DNA]</scope>
    <source>
        <strain evidence="2 3">Pan54</strain>
    </source>
</reference>
<dbReference type="PANTHER" id="PTHR46375:SF3">
    <property type="entry name" value="KELCH REPEAT AND BTB DOMAIN-CONTAINING PROTEIN 13"/>
    <property type="match status" value="1"/>
</dbReference>
<keyword evidence="1" id="KW-0732">Signal</keyword>
<dbReference type="InterPro" id="IPR006652">
    <property type="entry name" value="Kelch_1"/>
</dbReference>
<keyword evidence="2" id="KW-0413">Isomerase</keyword>
<dbReference type="PANTHER" id="PTHR46375">
    <property type="entry name" value="KELCH REPEAT AND BTB DOMAIN-CONTAINING PROTEIN 13-RELATED"/>
    <property type="match status" value="1"/>
</dbReference>
<dbReference type="SUPFAM" id="SSF50965">
    <property type="entry name" value="Galactose oxidase, central domain"/>
    <property type="match status" value="1"/>
</dbReference>
<dbReference type="SUPFAM" id="SSF117281">
    <property type="entry name" value="Kelch motif"/>
    <property type="match status" value="1"/>
</dbReference>
<dbReference type="InterPro" id="IPR011043">
    <property type="entry name" value="Gal_Oxase/kelch_b-propeller"/>
</dbReference>
<dbReference type="Gene3D" id="2.120.10.80">
    <property type="entry name" value="Kelch-type beta propeller"/>
    <property type="match status" value="2"/>
</dbReference>
<dbReference type="EC" id="5.1.3.24" evidence="2"/>
<dbReference type="EMBL" id="SJPG01000001">
    <property type="protein sequence ID" value="TWT61985.1"/>
    <property type="molecule type" value="Genomic_DNA"/>
</dbReference>
<name>A0A5C5XIL5_9PLAN</name>
<feature type="chain" id="PRO_5022932220" evidence="1">
    <location>
        <begin position="26"/>
        <end position="549"/>
    </location>
</feature>
<evidence type="ECO:0000313" key="3">
    <source>
        <dbReference type="Proteomes" id="UP000316095"/>
    </source>
</evidence>
<feature type="signal peptide" evidence="1">
    <location>
        <begin position="1"/>
        <end position="25"/>
    </location>
</feature>